<dbReference type="PROSITE" id="PS51257">
    <property type="entry name" value="PROKAR_LIPOPROTEIN"/>
    <property type="match status" value="1"/>
</dbReference>
<gene>
    <name evidence="2" type="ORF">LV85_02087</name>
</gene>
<dbReference type="InterPro" id="IPR019545">
    <property type="entry name" value="DM13_domain"/>
</dbReference>
<dbReference type="RefSeq" id="WP_111319051.1">
    <property type="nucleotide sequence ID" value="NZ_QKZT01000008.1"/>
</dbReference>
<dbReference type="OrthoDB" id="884433at2"/>
<dbReference type="PROSITE" id="PS51549">
    <property type="entry name" value="DM13"/>
    <property type="match status" value="1"/>
</dbReference>
<sequence length="149" mass="15458">MKKAVILFYVAFLGLVSCSDDKDPVIIDPTQPTGSLNVARSGNFVDQNAAGSMGTAEIGTDAEGKEFLQFSSDFNTALATGTVTVYLSTSDTFMADPANGNPDLLVMGPVRMAGANSFAVPTGVSTAKYTHVLLWCGSVGIPFGNAPLL</sequence>
<organism evidence="2 3">
    <name type="scientific">Algoriphagus chordae</name>
    <dbReference type="NCBI Taxonomy" id="237019"/>
    <lineage>
        <taxon>Bacteria</taxon>
        <taxon>Pseudomonadati</taxon>
        <taxon>Bacteroidota</taxon>
        <taxon>Cytophagia</taxon>
        <taxon>Cytophagales</taxon>
        <taxon>Cyclobacteriaceae</taxon>
        <taxon>Algoriphagus</taxon>
    </lineage>
</organism>
<protein>
    <submittedName>
        <fullName evidence="2">Electron transfer DM13</fullName>
    </submittedName>
</protein>
<comment type="caution">
    <text evidence="2">The sequence shown here is derived from an EMBL/GenBank/DDBJ whole genome shotgun (WGS) entry which is preliminary data.</text>
</comment>
<evidence type="ECO:0000313" key="2">
    <source>
        <dbReference type="EMBL" id="PZX51938.1"/>
    </source>
</evidence>
<accession>A0A2W7QTG9</accession>
<keyword evidence="3" id="KW-1185">Reference proteome</keyword>
<evidence type="ECO:0000259" key="1">
    <source>
        <dbReference type="PROSITE" id="PS51549"/>
    </source>
</evidence>
<feature type="domain" description="DM13" evidence="1">
    <location>
        <begin position="42"/>
        <end position="149"/>
    </location>
</feature>
<proteinExistence type="predicted"/>
<reference evidence="2 3" key="1">
    <citation type="submission" date="2018-06" db="EMBL/GenBank/DDBJ databases">
        <title>Genomic Encyclopedia of Archaeal and Bacterial Type Strains, Phase II (KMG-II): from individual species to whole genera.</title>
        <authorList>
            <person name="Goeker M."/>
        </authorList>
    </citation>
    <scope>NUCLEOTIDE SEQUENCE [LARGE SCALE GENOMIC DNA]</scope>
    <source>
        <strain evidence="2 3">DSM 19830</strain>
    </source>
</reference>
<dbReference type="Pfam" id="PF10517">
    <property type="entry name" value="DM13"/>
    <property type="match status" value="1"/>
</dbReference>
<evidence type="ECO:0000313" key="3">
    <source>
        <dbReference type="Proteomes" id="UP000248882"/>
    </source>
</evidence>
<dbReference type="Proteomes" id="UP000248882">
    <property type="component" value="Unassembled WGS sequence"/>
</dbReference>
<name>A0A2W7QTG9_9BACT</name>
<dbReference type="AlphaFoldDB" id="A0A2W7QTG9"/>
<dbReference type="EMBL" id="QKZT01000008">
    <property type="protein sequence ID" value="PZX51938.1"/>
    <property type="molecule type" value="Genomic_DNA"/>
</dbReference>